<dbReference type="InterPro" id="IPR035966">
    <property type="entry name" value="PKF_sf"/>
</dbReference>
<dbReference type="GO" id="GO:0005829">
    <property type="term" value="C:cytosol"/>
    <property type="evidence" value="ECO:0007669"/>
    <property type="project" value="TreeGrafter"/>
</dbReference>
<feature type="active site" description="Proton acceptor" evidence="10">
    <location>
        <position position="137"/>
    </location>
</feature>
<keyword evidence="8 10" id="KW-0324">Glycolysis</keyword>
<dbReference type="GO" id="GO:0046872">
    <property type="term" value="F:metal ion binding"/>
    <property type="evidence" value="ECO:0007669"/>
    <property type="project" value="UniProtKB-KW"/>
</dbReference>
<comment type="function">
    <text evidence="2 10">Catalyzes the phosphorylation of D-fructose 6-phosphate, the first committing step of glycolysis. Uses inorganic phosphate (PPi) as phosphoryl donor instead of ATP like common ATP-dependent phosphofructokinases (ATP-PFKs), which renders the reaction reversible, and can thus function both in glycolysis and gluconeogenesis. Consistently, PPi-PFK can replace the enzymes of both the forward (ATP-PFK) and reverse (fructose-bisphosphatase (FBPase)) reactions.</text>
</comment>
<dbReference type="EMBL" id="MWDQ01000111">
    <property type="protein sequence ID" value="OQB72832.1"/>
    <property type="molecule type" value="Genomic_DNA"/>
</dbReference>
<keyword evidence="5 10" id="KW-0479">Metal-binding</keyword>
<dbReference type="InterPro" id="IPR000023">
    <property type="entry name" value="Phosphofructokinase_dom"/>
</dbReference>
<feature type="domain" description="Phosphofructokinase" evidence="11">
    <location>
        <begin position="7"/>
        <end position="327"/>
    </location>
</feature>
<evidence type="ECO:0000256" key="3">
    <source>
        <dbReference type="ARBA" id="ARBA00022490"/>
    </source>
</evidence>
<comment type="catalytic activity">
    <reaction evidence="9 10">
        <text>beta-D-fructose 6-phosphate + diphosphate = beta-D-fructose 1,6-bisphosphate + phosphate + H(+)</text>
        <dbReference type="Rhea" id="RHEA:13613"/>
        <dbReference type="ChEBI" id="CHEBI:15378"/>
        <dbReference type="ChEBI" id="CHEBI:32966"/>
        <dbReference type="ChEBI" id="CHEBI:33019"/>
        <dbReference type="ChEBI" id="CHEBI:43474"/>
        <dbReference type="ChEBI" id="CHEBI:57634"/>
        <dbReference type="EC" id="2.7.1.90"/>
    </reaction>
</comment>
<evidence type="ECO:0000256" key="4">
    <source>
        <dbReference type="ARBA" id="ARBA00022679"/>
    </source>
</evidence>
<evidence type="ECO:0000256" key="7">
    <source>
        <dbReference type="ARBA" id="ARBA00022842"/>
    </source>
</evidence>
<dbReference type="InterPro" id="IPR054846">
    <property type="entry name" value="PFKA_PPi_Ttgales"/>
</dbReference>
<dbReference type="NCBIfam" id="NF041103">
    <property type="entry name" value="PFKA_PPi_Ttgales"/>
    <property type="match status" value="1"/>
</dbReference>
<dbReference type="GO" id="GO:0047334">
    <property type="term" value="F:diphosphate-fructose-6-phosphate 1-phosphotransferase activity"/>
    <property type="evidence" value="ECO:0007669"/>
    <property type="project" value="UniProtKB-EC"/>
</dbReference>
<dbReference type="GO" id="GO:0009749">
    <property type="term" value="P:response to glucose"/>
    <property type="evidence" value="ECO:0007669"/>
    <property type="project" value="TreeGrafter"/>
</dbReference>
<dbReference type="SUPFAM" id="SSF53784">
    <property type="entry name" value="Phosphofructokinase"/>
    <property type="match status" value="1"/>
</dbReference>
<dbReference type="Gene3D" id="3.40.50.450">
    <property type="match status" value="1"/>
</dbReference>
<feature type="site" description="Important for catalytic activity; stabilizes the transition state when the phosphoryl donor is PPi" evidence="10">
    <location>
        <position position="134"/>
    </location>
</feature>
<name>A0A1V6C7F8_UNCT6</name>
<organism evidence="12">
    <name type="scientific">candidate division TA06 bacterium ADurb.Bin131</name>
    <dbReference type="NCBI Taxonomy" id="1852827"/>
    <lineage>
        <taxon>Bacteria</taxon>
        <taxon>Bacteria division TA06</taxon>
    </lineage>
</organism>
<dbReference type="EC" id="2.7.1.90" evidence="10"/>
<comment type="subunit">
    <text evidence="10">Homodimer.</text>
</comment>
<dbReference type="GO" id="GO:0006002">
    <property type="term" value="P:fructose 6-phosphate metabolic process"/>
    <property type="evidence" value="ECO:0007669"/>
    <property type="project" value="InterPro"/>
</dbReference>
<feature type="binding site" evidence="10">
    <location>
        <position position="110"/>
    </location>
    <ligand>
        <name>Mg(2+)</name>
        <dbReference type="ChEBI" id="CHEBI:18420"/>
        <note>catalytic</note>
    </ligand>
</feature>
<dbReference type="Proteomes" id="UP000485562">
    <property type="component" value="Unassembled WGS sequence"/>
</dbReference>
<feature type="binding site" evidence="10">
    <location>
        <position position="15"/>
    </location>
    <ligand>
        <name>diphosphate</name>
        <dbReference type="ChEBI" id="CHEBI:33019"/>
    </ligand>
</feature>
<feature type="binding site" evidence="10">
    <location>
        <begin position="181"/>
        <end position="183"/>
    </location>
    <ligand>
        <name>substrate</name>
    </ligand>
</feature>
<dbReference type="AlphaFoldDB" id="A0A1V6C7F8"/>
<dbReference type="InterPro" id="IPR011403">
    <property type="entry name" value="PPi-PFK_TM0289"/>
</dbReference>
<protein>
    <recommendedName>
        <fullName evidence="10">Pyrophosphate--fructose 6-phosphate 1-phosphotransferase</fullName>
        <ecNumber evidence="10">2.7.1.90</ecNumber>
    </recommendedName>
    <alternativeName>
        <fullName evidence="10">6-phosphofructokinase, pyrophosphate dependent</fullName>
    </alternativeName>
    <alternativeName>
        <fullName evidence="10">PPi-dependent phosphofructokinase</fullName>
        <shortName evidence="10">PPi-PFK</shortName>
    </alternativeName>
    <alternativeName>
        <fullName evidence="10">Pyrophosphate-dependent 6-phosphofructose-1-kinase</fullName>
    </alternativeName>
</protein>
<dbReference type="UniPathway" id="UPA00109">
    <property type="reaction ID" value="UER00182"/>
</dbReference>
<reference evidence="12" key="1">
    <citation type="submission" date="2017-02" db="EMBL/GenBank/DDBJ databases">
        <title>Delving into the versatile metabolic prowess of the omnipresent phylum Bacteroidetes.</title>
        <authorList>
            <person name="Nobu M.K."/>
            <person name="Mei R."/>
            <person name="Narihiro T."/>
            <person name="Kuroda K."/>
            <person name="Liu W.-T."/>
        </authorList>
    </citation>
    <scope>NUCLEOTIDE SEQUENCE</scope>
    <source>
        <strain evidence="12">ADurb.Bin131</strain>
    </source>
</reference>
<evidence type="ECO:0000256" key="10">
    <source>
        <dbReference type="HAMAP-Rule" id="MF_01979"/>
    </source>
</evidence>
<comment type="pathway">
    <text evidence="10">Carbohydrate degradation; glycolysis; D-glyceraldehyde 3-phosphate and glycerone phosphate from D-glucose: step 3/4.</text>
</comment>
<comment type="caution">
    <text evidence="12">The sequence shown here is derived from an EMBL/GenBank/DDBJ whole genome shotgun (WGS) entry which is preliminary data.</text>
</comment>
<comment type="subcellular location">
    <subcellularLocation>
        <location evidence="10">Cytoplasm</location>
    </subcellularLocation>
</comment>
<evidence type="ECO:0000256" key="8">
    <source>
        <dbReference type="ARBA" id="ARBA00023152"/>
    </source>
</evidence>
<comment type="cofactor">
    <cofactor evidence="1 10">
        <name>Mg(2+)</name>
        <dbReference type="ChEBI" id="CHEBI:18420"/>
    </cofactor>
</comment>
<evidence type="ECO:0000256" key="9">
    <source>
        <dbReference type="ARBA" id="ARBA00048072"/>
    </source>
</evidence>
<accession>A0A1V6C7F8</accession>
<dbReference type="PANTHER" id="PTHR43650">
    <property type="entry name" value="PYROPHOSPHATE--FRUCTOSE 6-PHOSPHATE 1-PHOSPHOTRANSFERASE"/>
    <property type="match status" value="1"/>
</dbReference>
<evidence type="ECO:0000259" key="11">
    <source>
        <dbReference type="Pfam" id="PF00365"/>
    </source>
</evidence>
<evidence type="ECO:0000256" key="1">
    <source>
        <dbReference type="ARBA" id="ARBA00001946"/>
    </source>
</evidence>
<dbReference type="InterPro" id="IPR022953">
    <property type="entry name" value="ATP_PFK"/>
</dbReference>
<dbReference type="PRINTS" id="PR00476">
    <property type="entry name" value="PHFRCTKINASE"/>
</dbReference>
<sequence>MNSNKKRVGILVGGGPAPGINGVIGAATIEALNNGLEVIGILDGFKWISQGDITHIISLSENDVIKDRFLGGSILHTSRENPTKSQEKMDNVVKSLKNLGIDYLITIGGDDTAFSASQTYKFAGGSIRVAHVPKTIDNDLPLPANIPTFGFQTARHVGAELVSNLLEDARTTHRWYLVVAMGRTAGHLALGMGLAGGATITIVPEEFKETPTIDLVCSIIEGSIFKAKALGKDYGVAVIAEGVGDLLKNEIKDNPLAVVEYDEHGHFRMAEVPLCLIIKRTLNQRFKNRGEKAQFIDVTIGYELRCAKPIPFDIEYTHELGCGAVRYLLGDDYRSGALISVQAGNIVPIPFDEILDSETGKTAVRKLDINSDFYIAARSMMVRLERHDFNDETMLEKIAASAKMPVSQFKSLYEKAVS</sequence>
<proteinExistence type="inferred from homology"/>
<feature type="binding site" evidence="10">
    <location>
        <position position="241"/>
    </location>
    <ligand>
        <name>substrate</name>
    </ligand>
</feature>
<keyword evidence="7 10" id="KW-0460">Magnesium</keyword>
<dbReference type="Pfam" id="PF00365">
    <property type="entry name" value="PFK"/>
    <property type="match status" value="1"/>
</dbReference>
<evidence type="ECO:0000256" key="5">
    <source>
        <dbReference type="ARBA" id="ARBA00022723"/>
    </source>
</evidence>
<feature type="binding site" evidence="10">
    <location>
        <begin position="302"/>
        <end position="305"/>
    </location>
    <ligand>
        <name>substrate</name>
    </ligand>
</feature>
<keyword evidence="3 10" id="KW-0963">Cytoplasm</keyword>
<dbReference type="HAMAP" id="MF_01979">
    <property type="entry name" value="Phosphofructokinase_II_Short"/>
    <property type="match status" value="1"/>
</dbReference>
<feature type="site" description="Important for catalytic activity and substrate specificity; stabilizes the transition state when the phosphoryl donor is PPi; prevents ATP from binding by mimicking the alpha-phosphate group of ATP" evidence="10">
    <location>
        <position position="111"/>
    </location>
</feature>
<comment type="activity regulation">
    <text evidence="10">Non-allosteric.</text>
</comment>
<dbReference type="PANTHER" id="PTHR43650:SF1">
    <property type="entry name" value="PYROPHOSPHATE--FRUCTOSE 6-PHOSPHATE 1-PHOSPHOTRANSFERASE SUBUNIT BETA 2"/>
    <property type="match status" value="1"/>
</dbReference>
<comment type="similarity">
    <text evidence="10">Belongs to the phosphofructokinase type A (PFKA) family. PPi-dependent PFK group II subfamily. Clade 'Short' sub-subfamily.</text>
</comment>
<gene>
    <name evidence="12" type="primary">pfkA1</name>
    <name evidence="10" type="synonym">pfp</name>
    <name evidence="12" type="ORF">BWX89_01200</name>
</gene>
<keyword evidence="6 10" id="KW-0418">Kinase</keyword>
<keyword evidence="4 10" id="KW-0808">Transferase</keyword>
<evidence type="ECO:0000313" key="12">
    <source>
        <dbReference type="EMBL" id="OQB72832.1"/>
    </source>
</evidence>
<evidence type="ECO:0000256" key="2">
    <source>
        <dbReference type="ARBA" id="ARBA00003138"/>
    </source>
</evidence>
<dbReference type="GO" id="GO:0003872">
    <property type="term" value="F:6-phosphofructokinase activity"/>
    <property type="evidence" value="ECO:0007669"/>
    <property type="project" value="UniProtKB-UniRule"/>
</dbReference>
<feature type="binding site" evidence="10">
    <location>
        <begin position="135"/>
        <end position="137"/>
    </location>
    <ligand>
        <name>substrate</name>
    </ligand>
</feature>
<evidence type="ECO:0000256" key="6">
    <source>
        <dbReference type="ARBA" id="ARBA00022777"/>
    </source>
</evidence>
<dbReference type="Gene3D" id="3.40.50.460">
    <property type="entry name" value="Phosphofructokinase domain"/>
    <property type="match status" value="1"/>
</dbReference>
<dbReference type="PIRSF" id="PIRSF036482">
    <property type="entry name" value="PPi_PFK_TM0289"/>
    <property type="match status" value="1"/>
</dbReference>